<feature type="transmembrane region" description="Helical" evidence="8">
    <location>
        <begin position="20"/>
        <end position="48"/>
    </location>
</feature>
<sequence length="729" mass="78039">MARFDDSGLAVGHGLVTATAVVIPLVIGVAAGHPVAAGVVAIGAWLVAVRANADPPGVRALSMLAGVLSLALGTVLGMVVTDQPWLLIPIAPVVAGLGILVPMVGPTAAMALLITAANPVPVAPFEHLGLELLGGLLAATMITLPWPWRRTRPLSTTLGEATEELAVLIERTGSDSWESQRVRVASTLHQARTACARHRWERRSREAEQITAALRRVFYEAVALHDLHEAVIREIAPDRVGLPDLLESLAASVRESFHSDKEAEPVDFSARVDSLRGERPGDERELLGLVLLRQIGHVADRIREAVAVARPAARTLTHTLIVMPNLPEWRGIRKDDEPESPPGRAASDTPPGWAEPEMRPLDPAGEHARRFAWHGRLTPRAVLDDPEVRHSLRAALGTVVACVAIVAFHPPHAQWLALTVLLTIQPTYGETLSKVWARILGSVIGGMAAALVLLIAPGEWVRVAMVAVVAALAFGLVAVHYAYWVTFMTTCVLLLVDFQTPLSPDAATERVVLTVLGALVALACTRLLWPRGEAVRVAERVARLLESHAAASRAVAEVSRRERPEREAVERIHQAARGAEAVALSADYMAHEPGAEPPPYVDEVLDTARRIRDDLMTVTTVLREDPGEVGPAPTVLDAVADRLEAGAEAVRTGEPYQSGGEVDSRLAELGGWLGRLADRRLDELAADPADSRTHVRRALLHAAATDHALRELNAGSARLVTTASSGGSR</sequence>
<dbReference type="AlphaFoldDB" id="A0A5M3W0H8"/>
<dbReference type="GO" id="GO:0005886">
    <property type="term" value="C:plasma membrane"/>
    <property type="evidence" value="ECO:0007669"/>
    <property type="project" value="UniProtKB-SubCell"/>
</dbReference>
<evidence type="ECO:0000256" key="3">
    <source>
        <dbReference type="ARBA" id="ARBA00022692"/>
    </source>
</evidence>
<feature type="transmembrane region" description="Helical" evidence="8">
    <location>
        <begin position="435"/>
        <end position="456"/>
    </location>
</feature>
<dbReference type="PANTHER" id="PTHR30509:SF9">
    <property type="entry name" value="MULTIDRUG RESISTANCE PROTEIN MDTO"/>
    <property type="match status" value="1"/>
</dbReference>
<keyword evidence="5 8" id="KW-0472">Membrane</keyword>
<feature type="transmembrane region" description="Helical" evidence="8">
    <location>
        <begin position="511"/>
        <end position="529"/>
    </location>
</feature>
<evidence type="ECO:0000256" key="1">
    <source>
        <dbReference type="ARBA" id="ARBA00004651"/>
    </source>
</evidence>
<dbReference type="Proteomes" id="UP000334990">
    <property type="component" value="Unassembled WGS sequence"/>
</dbReference>
<comment type="similarity">
    <text evidence="6">Belongs to the YccS/YhfK family.</text>
</comment>
<dbReference type="Pfam" id="PF13515">
    <property type="entry name" value="FUSC_2"/>
    <property type="match status" value="1"/>
</dbReference>
<dbReference type="OrthoDB" id="3515426at2"/>
<dbReference type="InterPro" id="IPR049453">
    <property type="entry name" value="Memb_transporter_dom"/>
</dbReference>
<keyword evidence="11" id="KW-1185">Reference proteome</keyword>
<evidence type="ECO:0000259" key="9">
    <source>
        <dbReference type="Pfam" id="PF13515"/>
    </source>
</evidence>
<evidence type="ECO:0000256" key="4">
    <source>
        <dbReference type="ARBA" id="ARBA00022989"/>
    </source>
</evidence>
<keyword evidence="4 8" id="KW-1133">Transmembrane helix</keyword>
<feature type="transmembrane region" description="Helical" evidence="8">
    <location>
        <begin position="60"/>
        <end position="80"/>
    </location>
</feature>
<name>A0A5M3W0H8_9ACTN</name>
<evidence type="ECO:0000313" key="11">
    <source>
        <dbReference type="Proteomes" id="UP000334990"/>
    </source>
</evidence>
<organism evidence="10 11">
    <name type="scientific">Acrocarpospora corrugata</name>
    <dbReference type="NCBI Taxonomy" id="35763"/>
    <lineage>
        <taxon>Bacteria</taxon>
        <taxon>Bacillati</taxon>
        <taxon>Actinomycetota</taxon>
        <taxon>Actinomycetes</taxon>
        <taxon>Streptosporangiales</taxon>
        <taxon>Streptosporangiaceae</taxon>
        <taxon>Acrocarpospora</taxon>
    </lineage>
</organism>
<dbReference type="EMBL" id="BLAD01000056">
    <property type="protein sequence ID" value="GES02234.1"/>
    <property type="molecule type" value="Genomic_DNA"/>
</dbReference>
<feature type="transmembrane region" description="Helical" evidence="8">
    <location>
        <begin position="86"/>
        <end position="116"/>
    </location>
</feature>
<dbReference type="RefSeq" id="WP_155338471.1">
    <property type="nucleotide sequence ID" value="NZ_BAAABN010000001.1"/>
</dbReference>
<evidence type="ECO:0000256" key="7">
    <source>
        <dbReference type="SAM" id="MobiDB-lite"/>
    </source>
</evidence>
<gene>
    <name evidence="10" type="ORF">Acor_42990</name>
</gene>
<keyword evidence="2" id="KW-1003">Cell membrane</keyword>
<evidence type="ECO:0000256" key="2">
    <source>
        <dbReference type="ARBA" id="ARBA00022475"/>
    </source>
</evidence>
<comment type="subcellular location">
    <subcellularLocation>
        <location evidence="1">Cell membrane</location>
        <topology evidence="1">Multi-pass membrane protein</topology>
    </subcellularLocation>
</comment>
<reference evidence="10 11" key="1">
    <citation type="submission" date="2019-10" db="EMBL/GenBank/DDBJ databases">
        <title>Whole genome shotgun sequence of Acrocarpospora corrugata NBRC 13972.</title>
        <authorList>
            <person name="Ichikawa N."/>
            <person name="Kimura A."/>
            <person name="Kitahashi Y."/>
            <person name="Komaki H."/>
            <person name="Oguchi A."/>
        </authorList>
    </citation>
    <scope>NUCLEOTIDE SEQUENCE [LARGE SCALE GENOMIC DNA]</scope>
    <source>
        <strain evidence="10 11">NBRC 13972</strain>
    </source>
</reference>
<comment type="caution">
    <text evidence="10">The sequence shown here is derived from an EMBL/GenBank/DDBJ whole genome shotgun (WGS) entry which is preliminary data.</text>
</comment>
<feature type="region of interest" description="Disordered" evidence="7">
    <location>
        <begin position="331"/>
        <end position="361"/>
    </location>
</feature>
<keyword evidence="3 8" id="KW-0812">Transmembrane</keyword>
<proteinExistence type="inferred from homology"/>
<evidence type="ECO:0000256" key="6">
    <source>
        <dbReference type="ARBA" id="ARBA00043993"/>
    </source>
</evidence>
<evidence type="ECO:0000256" key="5">
    <source>
        <dbReference type="ARBA" id="ARBA00023136"/>
    </source>
</evidence>
<accession>A0A5M3W0H8</accession>
<feature type="domain" description="Integral membrane bound transporter" evidence="9">
    <location>
        <begin position="401"/>
        <end position="524"/>
    </location>
</feature>
<dbReference type="PANTHER" id="PTHR30509">
    <property type="entry name" value="P-HYDROXYBENZOIC ACID EFFLUX PUMP SUBUNIT-RELATED"/>
    <property type="match status" value="1"/>
</dbReference>
<feature type="transmembrane region" description="Helical" evidence="8">
    <location>
        <begin position="128"/>
        <end position="148"/>
    </location>
</feature>
<feature type="transmembrane region" description="Helical" evidence="8">
    <location>
        <begin position="463"/>
        <end position="484"/>
    </location>
</feature>
<evidence type="ECO:0000256" key="8">
    <source>
        <dbReference type="SAM" id="Phobius"/>
    </source>
</evidence>
<evidence type="ECO:0000313" key="10">
    <source>
        <dbReference type="EMBL" id="GES02234.1"/>
    </source>
</evidence>
<protein>
    <recommendedName>
        <fullName evidence="9">Integral membrane bound transporter domain-containing protein</fullName>
    </recommendedName>
</protein>